<dbReference type="EMBL" id="JBHTIM010000001">
    <property type="protein sequence ID" value="MFD0780885.1"/>
    <property type="molecule type" value="Genomic_DNA"/>
</dbReference>
<protein>
    <submittedName>
        <fullName evidence="1">DUF2332 family protein</fullName>
    </submittedName>
</protein>
<reference evidence="2" key="1">
    <citation type="journal article" date="2019" name="Int. J. Syst. Evol. Microbiol.">
        <title>The Global Catalogue of Microorganisms (GCM) 10K type strain sequencing project: providing services to taxonomists for standard genome sequencing and annotation.</title>
        <authorList>
            <consortium name="The Broad Institute Genomics Platform"/>
            <consortium name="The Broad Institute Genome Sequencing Center for Infectious Disease"/>
            <person name="Wu L."/>
            <person name="Ma J."/>
        </authorList>
    </citation>
    <scope>NUCLEOTIDE SEQUENCE [LARGE SCALE GENOMIC DNA]</scope>
    <source>
        <strain evidence="2">CCUG 50754</strain>
    </source>
</reference>
<accession>A0ABW2ZQS1</accession>
<dbReference type="RefSeq" id="WP_378753717.1">
    <property type="nucleotide sequence ID" value="NZ_JBHSSV010000019.1"/>
</dbReference>
<comment type="caution">
    <text evidence="1">The sequence shown here is derived from an EMBL/GenBank/DDBJ whole genome shotgun (WGS) entry which is preliminary data.</text>
</comment>
<sequence length="330" mass="35306">MHADAATAAVMERYRRFADGEAPGRSEVYRAWAEAVARRADVTAVFVGIPETRRQPPLVFAVTRMLGAPTDTDDWSAWVIDHAHDLVSEVSRRSLQTNEPLRCAALLPALSTVDGPIALLEIGASAGLCLYPDRYSYRYDEGPSLDPPGGVSPVVLTSRMRGAPRTRLPDVVWRAGIDLAPLDARDAADRRFLTALPWPGETGRVERIAAALDVAAADPPTLVRGDATRPGVIAALAEQAPAGVTLVITTPGVFPHIPRAGREALRGALAEIDAVWITIDPPTLPDAWHPPLDGDAWRGFVLAIDGRPVADVDPLGASVEWRAGQSPTRG</sequence>
<gene>
    <name evidence="1" type="ORF">ACFQZV_06180</name>
</gene>
<dbReference type="InterPro" id="IPR011200">
    <property type="entry name" value="UCP012608"/>
</dbReference>
<evidence type="ECO:0000313" key="1">
    <source>
        <dbReference type="EMBL" id="MFD0780885.1"/>
    </source>
</evidence>
<dbReference type="Pfam" id="PF10094">
    <property type="entry name" value="DUF2332"/>
    <property type="match status" value="1"/>
</dbReference>
<evidence type="ECO:0000313" key="2">
    <source>
        <dbReference type="Proteomes" id="UP001597042"/>
    </source>
</evidence>
<organism evidence="1 2">
    <name type="scientific">Microbacterium koreense</name>
    <dbReference type="NCBI Taxonomy" id="323761"/>
    <lineage>
        <taxon>Bacteria</taxon>
        <taxon>Bacillati</taxon>
        <taxon>Actinomycetota</taxon>
        <taxon>Actinomycetes</taxon>
        <taxon>Micrococcales</taxon>
        <taxon>Microbacteriaceae</taxon>
        <taxon>Microbacterium</taxon>
    </lineage>
</organism>
<keyword evidence="2" id="KW-1185">Reference proteome</keyword>
<dbReference type="Proteomes" id="UP001597042">
    <property type="component" value="Unassembled WGS sequence"/>
</dbReference>
<name>A0ABW2ZQS1_9MICO</name>
<proteinExistence type="predicted"/>